<dbReference type="EMBL" id="CAJPEX010001087">
    <property type="protein sequence ID" value="CAG0918171.1"/>
    <property type="molecule type" value="Genomic_DNA"/>
</dbReference>
<sequence>MTKTLVSRTNSIFSIYLLLAIVLQCVSSTIISDVKPNDGLVRKPRLIAGGYPSGIQQEIIPSGFFVNRSTLQYMARFSPDVSNFSFCSGALVTLSLVLTAAHCVDQNVSSPYAPFTIILGDLDTDKVEANEQRFPGLLMNGSAILHPKWDSKNSSISTFSYEKIQQNDIAVYKLPREAKINVGYVQIIGFYLGTPLAENSAVKIAGWGESEENAFTIQRERTLQEVEIPLQKCGTLPVRNSEAVICYGTNESFPCKSDAGGPVITYVDKTQYLVGVHNAGNCNSTGVNGIFGFGANLQYSENQLK</sequence>
<gene>
    <name evidence="3" type="ORF">NMOB1V02_LOCUS5734</name>
</gene>
<keyword evidence="1" id="KW-0732">Signal</keyword>
<dbReference type="Pfam" id="PF00089">
    <property type="entry name" value="Trypsin"/>
    <property type="match status" value="1"/>
</dbReference>
<evidence type="ECO:0000313" key="4">
    <source>
        <dbReference type="Proteomes" id="UP000678499"/>
    </source>
</evidence>
<dbReference type="Proteomes" id="UP000678499">
    <property type="component" value="Unassembled WGS sequence"/>
</dbReference>
<dbReference type="InterPro" id="IPR043504">
    <property type="entry name" value="Peptidase_S1_PA_chymotrypsin"/>
</dbReference>
<dbReference type="InterPro" id="IPR051333">
    <property type="entry name" value="CLIP_Serine_Protease"/>
</dbReference>
<dbReference type="InterPro" id="IPR009003">
    <property type="entry name" value="Peptidase_S1_PA"/>
</dbReference>
<dbReference type="PANTHER" id="PTHR24260:SF145">
    <property type="entry name" value="FI17609P1-RELATED"/>
    <property type="match status" value="1"/>
</dbReference>
<reference evidence="3" key="1">
    <citation type="submission" date="2020-11" db="EMBL/GenBank/DDBJ databases">
        <authorList>
            <person name="Tran Van P."/>
        </authorList>
    </citation>
    <scope>NUCLEOTIDE SEQUENCE</scope>
</reference>
<dbReference type="GO" id="GO:0006508">
    <property type="term" value="P:proteolysis"/>
    <property type="evidence" value="ECO:0007669"/>
    <property type="project" value="InterPro"/>
</dbReference>
<evidence type="ECO:0000259" key="2">
    <source>
        <dbReference type="PROSITE" id="PS50240"/>
    </source>
</evidence>
<dbReference type="Gene3D" id="2.40.10.10">
    <property type="entry name" value="Trypsin-like serine proteases"/>
    <property type="match status" value="1"/>
</dbReference>
<dbReference type="SUPFAM" id="SSF50494">
    <property type="entry name" value="Trypsin-like serine proteases"/>
    <property type="match status" value="1"/>
</dbReference>
<dbReference type="PRINTS" id="PR00722">
    <property type="entry name" value="CHYMOTRYPSIN"/>
</dbReference>
<proteinExistence type="predicted"/>
<dbReference type="SMART" id="SM00020">
    <property type="entry name" value="Tryp_SPc"/>
    <property type="match status" value="1"/>
</dbReference>
<dbReference type="InterPro" id="IPR001314">
    <property type="entry name" value="Peptidase_S1A"/>
</dbReference>
<dbReference type="PROSITE" id="PS50240">
    <property type="entry name" value="TRYPSIN_DOM"/>
    <property type="match status" value="1"/>
</dbReference>
<evidence type="ECO:0000256" key="1">
    <source>
        <dbReference type="SAM" id="SignalP"/>
    </source>
</evidence>
<dbReference type="InterPro" id="IPR001254">
    <property type="entry name" value="Trypsin_dom"/>
</dbReference>
<keyword evidence="4" id="KW-1185">Reference proteome</keyword>
<dbReference type="AlphaFoldDB" id="A0A7R9GEK9"/>
<feature type="signal peptide" evidence="1">
    <location>
        <begin position="1"/>
        <end position="28"/>
    </location>
</feature>
<protein>
    <recommendedName>
        <fullName evidence="2">Peptidase S1 domain-containing protein</fullName>
    </recommendedName>
</protein>
<organism evidence="3">
    <name type="scientific">Notodromas monacha</name>
    <dbReference type="NCBI Taxonomy" id="399045"/>
    <lineage>
        <taxon>Eukaryota</taxon>
        <taxon>Metazoa</taxon>
        <taxon>Ecdysozoa</taxon>
        <taxon>Arthropoda</taxon>
        <taxon>Crustacea</taxon>
        <taxon>Oligostraca</taxon>
        <taxon>Ostracoda</taxon>
        <taxon>Podocopa</taxon>
        <taxon>Podocopida</taxon>
        <taxon>Cypridocopina</taxon>
        <taxon>Cypridoidea</taxon>
        <taxon>Cyprididae</taxon>
        <taxon>Notodromas</taxon>
    </lineage>
</organism>
<feature type="chain" id="PRO_5036403280" description="Peptidase S1 domain-containing protein" evidence="1">
    <location>
        <begin position="29"/>
        <end position="305"/>
    </location>
</feature>
<feature type="domain" description="Peptidase S1" evidence="2">
    <location>
        <begin position="47"/>
        <end position="301"/>
    </location>
</feature>
<accession>A0A7R9GEK9</accession>
<name>A0A7R9GEK9_9CRUS</name>
<dbReference type="GO" id="GO:0004252">
    <property type="term" value="F:serine-type endopeptidase activity"/>
    <property type="evidence" value="ECO:0007669"/>
    <property type="project" value="InterPro"/>
</dbReference>
<evidence type="ECO:0000313" key="3">
    <source>
        <dbReference type="EMBL" id="CAD7278019.1"/>
    </source>
</evidence>
<dbReference type="PROSITE" id="PS00134">
    <property type="entry name" value="TRYPSIN_HIS"/>
    <property type="match status" value="1"/>
</dbReference>
<dbReference type="EMBL" id="OA883124">
    <property type="protein sequence ID" value="CAD7278019.1"/>
    <property type="molecule type" value="Genomic_DNA"/>
</dbReference>
<dbReference type="InterPro" id="IPR018114">
    <property type="entry name" value="TRYPSIN_HIS"/>
</dbReference>
<dbReference type="PANTHER" id="PTHR24260">
    <property type="match status" value="1"/>
</dbReference>